<protein>
    <submittedName>
        <fullName evidence="2">Uncharacterized protein</fullName>
    </submittedName>
</protein>
<dbReference type="Proteomes" id="UP000230423">
    <property type="component" value="Unassembled WGS sequence"/>
</dbReference>
<evidence type="ECO:0000313" key="3">
    <source>
        <dbReference type="Proteomes" id="UP000230423"/>
    </source>
</evidence>
<dbReference type="GO" id="GO:0005789">
    <property type="term" value="C:endoplasmic reticulum membrane"/>
    <property type="evidence" value="ECO:0007669"/>
    <property type="project" value="TreeGrafter"/>
</dbReference>
<sequence length="149" mass="17013">IAFFGDDTWLRLFPNAFVEAEGVTSFFVNDFTEVDNNVTRHLDSSLKSRDWDVLILHYLGLDHVDSSVLALSDVHGDERCRVAKTFASHARGRLAMEENRQAQRRIIESQEQTFRWPIFISLALLVVGFISLSGAYEDHMHGSLKSRTE</sequence>
<organism evidence="2 3">
    <name type="scientific">Teladorsagia circumcincta</name>
    <name type="common">Brown stomach worm</name>
    <name type="synonym">Ostertagia circumcincta</name>
    <dbReference type="NCBI Taxonomy" id="45464"/>
    <lineage>
        <taxon>Eukaryota</taxon>
        <taxon>Metazoa</taxon>
        <taxon>Ecdysozoa</taxon>
        <taxon>Nematoda</taxon>
        <taxon>Chromadorea</taxon>
        <taxon>Rhabditida</taxon>
        <taxon>Rhabditina</taxon>
        <taxon>Rhabditomorpha</taxon>
        <taxon>Strongyloidea</taxon>
        <taxon>Trichostrongylidae</taxon>
        <taxon>Teladorsagia</taxon>
    </lineage>
</organism>
<dbReference type="PANTHER" id="PTHR23072:SF0">
    <property type="entry name" value="GPI ETHANOLAMINE PHOSPHATE TRANSFERASE 2"/>
    <property type="match status" value="1"/>
</dbReference>
<feature type="non-terminal residue" evidence="2">
    <location>
        <position position="1"/>
    </location>
</feature>
<evidence type="ECO:0000313" key="2">
    <source>
        <dbReference type="EMBL" id="PIO59657.1"/>
    </source>
</evidence>
<dbReference type="OrthoDB" id="272139at2759"/>
<feature type="non-terminal residue" evidence="2">
    <location>
        <position position="149"/>
    </location>
</feature>
<keyword evidence="3" id="KW-1185">Reference proteome</keyword>
<keyword evidence="1" id="KW-0812">Transmembrane</keyword>
<keyword evidence="1" id="KW-0472">Membrane</keyword>
<evidence type="ECO:0000256" key="1">
    <source>
        <dbReference type="SAM" id="Phobius"/>
    </source>
</evidence>
<accession>A0A2G9TNZ5</accession>
<dbReference type="GO" id="GO:0006506">
    <property type="term" value="P:GPI anchor biosynthetic process"/>
    <property type="evidence" value="ECO:0007669"/>
    <property type="project" value="InterPro"/>
</dbReference>
<dbReference type="InterPro" id="IPR039527">
    <property type="entry name" value="PIGG/GPI7"/>
</dbReference>
<dbReference type="AlphaFoldDB" id="A0A2G9TNZ5"/>
<proteinExistence type="predicted"/>
<dbReference type="SUPFAM" id="SSF53649">
    <property type="entry name" value="Alkaline phosphatase-like"/>
    <property type="match status" value="1"/>
</dbReference>
<dbReference type="Gene3D" id="3.40.720.10">
    <property type="entry name" value="Alkaline Phosphatase, subunit A"/>
    <property type="match status" value="1"/>
</dbReference>
<dbReference type="EMBL" id="KZ357256">
    <property type="protein sequence ID" value="PIO59657.1"/>
    <property type="molecule type" value="Genomic_DNA"/>
</dbReference>
<dbReference type="GO" id="GO:0051267">
    <property type="term" value="F:CP2 mannose-ethanolamine phosphotransferase activity"/>
    <property type="evidence" value="ECO:0007669"/>
    <property type="project" value="TreeGrafter"/>
</dbReference>
<gene>
    <name evidence="2" type="ORF">TELCIR_18876</name>
</gene>
<keyword evidence="1" id="KW-1133">Transmembrane helix</keyword>
<reference evidence="2 3" key="1">
    <citation type="submission" date="2015-09" db="EMBL/GenBank/DDBJ databases">
        <title>Draft genome of the parasitic nematode Teladorsagia circumcincta isolate WARC Sus (inbred).</title>
        <authorList>
            <person name="Mitreva M."/>
        </authorList>
    </citation>
    <scope>NUCLEOTIDE SEQUENCE [LARGE SCALE GENOMIC DNA]</scope>
    <source>
        <strain evidence="2 3">S</strain>
    </source>
</reference>
<feature type="transmembrane region" description="Helical" evidence="1">
    <location>
        <begin position="114"/>
        <end position="136"/>
    </location>
</feature>
<name>A0A2G9TNZ5_TELCI</name>
<dbReference type="PANTHER" id="PTHR23072">
    <property type="entry name" value="PHOSPHATIDYLINOSITOL GLYCAN-RELATED"/>
    <property type="match status" value="1"/>
</dbReference>
<dbReference type="InterPro" id="IPR017850">
    <property type="entry name" value="Alkaline_phosphatase_core_sf"/>
</dbReference>